<keyword evidence="3" id="KW-1185">Reference proteome</keyword>
<dbReference type="RefSeq" id="WP_220562236.1">
    <property type="nucleotide sequence ID" value="NZ_CP074133.1"/>
</dbReference>
<gene>
    <name evidence="2" type="ORF">KGD84_21650</name>
</gene>
<dbReference type="Proteomes" id="UP000676079">
    <property type="component" value="Chromosome"/>
</dbReference>
<dbReference type="Gene3D" id="3.40.190.10">
    <property type="entry name" value="Periplasmic binding protein-like II"/>
    <property type="match status" value="2"/>
</dbReference>
<proteinExistence type="predicted"/>
<sequence>MTKVGYFPHNNSLFVLRHRGILERTLPDVEWVDLRDLPQGARPAPTDGLPTVHADHLFDGGYDFIGTGFTPPITAQGHGLDIVYAAISEPRVENGRLIVRADSDIRGLDGLRGRRVGIAHGSWQTALLLFALERAGLTWKDIVPVDTGVNAGGQFLGGEIDAWVGAYPGLKAVEERVETRDLVATDGLFSHRSLWFTRRDFAEERTGELAAIVGALQESDAWIRENPREAAEIFVADARERGNPDTDPDAWEHALRTRPFGLHPVTEEFVAEQQHAADLLYAGGLLPTRPTVADAVSEKAGALVPPVPGAAR</sequence>
<evidence type="ECO:0000313" key="3">
    <source>
        <dbReference type="Proteomes" id="UP000676079"/>
    </source>
</evidence>
<dbReference type="Pfam" id="PF09084">
    <property type="entry name" value="NMT1"/>
    <property type="match status" value="1"/>
</dbReference>
<evidence type="ECO:0000313" key="2">
    <source>
        <dbReference type="EMBL" id="QUX21041.1"/>
    </source>
</evidence>
<accession>A0ABX8BFX8</accession>
<protein>
    <submittedName>
        <fullName evidence="2">ABC transporter substrate-binding protein</fullName>
    </submittedName>
</protein>
<dbReference type="PANTHER" id="PTHR30024">
    <property type="entry name" value="ALIPHATIC SULFONATES-BINDING PROTEIN-RELATED"/>
    <property type="match status" value="1"/>
</dbReference>
<feature type="domain" description="SsuA/THI5-like" evidence="1">
    <location>
        <begin position="77"/>
        <end position="230"/>
    </location>
</feature>
<dbReference type="SUPFAM" id="SSF53850">
    <property type="entry name" value="Periplasmic binding protein-like II"/>
    <property type="match status" value="1"/>
</dbReference>
<reference evidence="2 3" key="1">
    <citation type="submission" date="2021-05" db="EMBL/GenBank/DDBJ databases">
        <title>Direct Submission.</title>
        <authorList>
            <person name="Li K."/>
            <person name="Gao J."/>
        </authorList>
    </citation>
    <scope>NUCLEOTIDE SEQUENCE [LARGE SCALE GENOMIC DNA]</scope>
    <source>
        <strain evidence="2 3">Mg02</strain>
    </source>
</reference>
<organism evidence="2 3">
    <name type="scientific">Nocardiopsis changdeensis</name>
    <dbReference type="NCBI Taxonomy" id="2831969"/>
    <lineage>
        <taxon>Bacteria</taxon>
        <taxon>Bacillati</taxon>
        <taxon>Actinomycetota</taxon>
        <taxon>Actinomycetes</taxon>
        <taxon>Streptosporangiales</taxon>
        <taxon>Nocardiopsidaceae</taxon>
        <taxon>Nocardiopsis</taxon>
    </lineage>
</organism>
<evidence type="ECO:0000259" key="1">
    <source>
        <dbReference type="Pfam" id="PF09084"/>
    </source>
</evidence>
<dbReference type="InterPro" id="IPR015168">
    <property type="entry name" value="SsuA/THI5"/>
</dbReference>
<name>A0ABX8BFX8_9ACTN</name>
<dbReference type="EMBL" id="CP074133">
    <property type="protein sequence ID" value="QUX21041.1"/>
    <property type="molecule type" value="Genomic_DNA"/>
</dbReference>
<dbReference type="PANTHER" id="PTHR30024:SF42">
    <property type="entry name" value="ALIPHATIC SULFONATES-BINDING PROTEIN-RELATED"/>
    <property type="match status" value="1"/>
</dbReference>